<protein>
    <submittedName>
        <fullName evidence="2">PucR family transcriptional regulator</fullName>
    </submittedName>
</protein>
<keyword evidence="3" id="KW-1185">Reference proteome</keyword>
<dbReference type="Gene3D" id="1.10.10.2840">
    <property type="entry name" value="PucR C-terminal helix-turn-helix domain"/>
    <property type="match status" value="1"/>
</dbReference>
<dbReference type="InterPro" id="IPR051448">
    <property type="entry name" value="CdaR-like_regulators"/>
</dbReference>
<dbReference type="Pfam" id="PF13556">
    <property type="entry name" value="HTH_30"/>
    <property type="match status" value="1"/>
</dbReference>
<evidence type="ECO:0000259" key="1">
    <source>
        <dbReference type="Pfam" id="PF13556"/>
    </source>
</evidence>
<evidence type="ECO:0000313" key="3">
    <source>
        <dbReference type="Proteomes" id="UP001596337"/>
    </source>
</evidence>
<evidence type="ECO:0000313" key="2">
    <source>
        <dbReference type="EMBL" id="MFC6870810.1"/>
    </source>
</evidence>
<dbReference type="EMBL" id="JBHSXX010000001">
    <property type="protein sequence ID" value="MFC6870810.1"/>
    <property type="molecule type" value="Genomic_DNA"/>
</dbReference>
<accession>A0ABW2C923</accession>
<dbReference type="InterPro" id="IPR042070">
    <property type="entry name" value="PucR_C-HTH_sf"/>
</dbReference>
<dbReference type="PANTHER" id="PTHR33744:SF1">
    <property type="entry name" value="DNA-BINDING TRANSCRIPTIONAL ACTIVATOR ADER"/>
    <property type="match status" value="1"/>
</dbReference>
<gene>
    <name evidence="2" type="ORF">ACFQGD_27135</name>
</gene>
<proteinExistence type="predicted"/>
<organism evidence="2 3">
    <name type="scientific">Haloechinothrix salitolerans</name>
    <dbReference type="NCBI Taxonomy" id="926830"/>
    <lineage>
        <taxon>Bacteria</taxon>
        <taxon>Bacillati</taxon>
        <taxon>Actinomycetota</taxon>
        <taxon>Actinomycetes</taxon>
        <taxon>Pseudonocardiales</taxon>
        <taxon>Pseudonocardiaceae</taxon>
        <taxon>Haloechinothrix</taxon>
    </lineage>
</organism>
<dbReference type="InterPro" id="IPR025736">
    <property type="entry name" value="PucR_C-HTH_dom"/>
</dbReference>
<dbReference type="PANTHER" id="PTHR33744">
    <property type="entry name" value="CARBOHYDRATE DIACID REGULATOR"/>
    <property type="match status" value="1"/>
</dbReference>
<feature type="domain" description="PucR C-terminal helix-turn-helix" evidence="1">
    <location>
        <begin position="225"/>
        <end position="283"/>
    </location>
</feature>
<reference evidence="3" key="1">
    <citation type="journal article" date="2019" name="Int. J. Syst. Evol. Microbiol.">
        <title>The Global Catalogue of Microorganisms (GCM) 10K type strain sequencing project: providing services to taxonomists for standard genome sequencing and annotation.</title>
        <authorList>
            <consortium name="The Broad Institute Genomics Platform"/>
            <consortium name="The Broad Institute Genome Sequencing Center for Infectious Disease"/>
            <person name="Wu L."/>
            <person name="Ma J."/>
        </authorList>
    </citation>
    <scope>NUCLEOTIDE SEQUENCE [LARGE SCALE GENOMIC DNA]</scope>
    <source>
        <strain evidence="3">KCTC 32255</strain>
    </source>
</reference>
<comment type="caution">
    <text evidence="2">The sequence shown here is derived from an EMBL/GenBank/DDBJ whole genome shotgun (WGS) entry which is preliminary data.</text>
</comment>
<dbReference type="RefSeq" id="WP_345393716.1">
    <property type="nucleotide sequence ID" value="NZ_BAABLA010000020.1"/>
</dbReference>
<sequence>MAREQRSTEIAPDPADDVVAGIATSPAITAPTRSDGGITWRDITAATEAQARASSTIERRRQRLLRLLLTEQPSSRQTLADLAHSADWELPDMVAVIAIEYREDQHRFPASALGHDVLADLESARPCLVVADPAPHLDVLRAELRGRIAAVGPLVPLTEAHRSFTVARRALDLVRRGLLPECDVTDCEQHLSTLLLHADEFLLDQLIEHALRPLAALTATRRDELAETLLAYMASTGGVTEVAERLGVHPQTVRYRLDQAHDLFGARLADPDERLMLELALRADRVVRA</sequence>
<dbReference type="Proteomes" id="UP001596337">
    <property type="component" value="Unassembled WGS sequence"/>
</dbReference>
<name>A0ABW2C923_9PSEU</name>